<sequence length="545" mass="61704">MVQVTVSEGILEGELNKNYLGGEYYSFKGIPYAEPPIGDLRFKAPQPKNAWNGVRSAKEFGPICYQYDLFFQTLPSNGSEDCLYLNVYTPDLKPSKLLPVMFWIHGGGFTCGNGNDDFYGPEFLVRNGVILVTINYRVEVLGFLSLETEDIPGNAGMKDQVAALRWIKNNIRNFGGDSENITIFGESAGASSVSFHLMSSMSKGLFKRAIAQSGSSSCWWSLAIEPRERALALARKLGCHSEDDKELYEFFKSQPVETLVNIQVPITFVEKAKIAVDLKFGIVNEKKFGDNERFFYGDPYDVIRNGIHEGVEIIKGYTEHEGILNIGISKDIDAMILQINDFREFLVPKPIALNSPINEQFEVGRKFKEFYFKGKSVSKENLMNLTNFFSMEMFVYGIVQWLKIIASQNKNKVYLYKFTCKSERNVFTQVWKASSIAGNQPTVCHADDLPYIFPIKLLGEVDQNSDSFKMIDNVTKLWTNFAKYGNPTPDNSLGVNWIPFSQDAQEYLDIGQQLVAGLAADKEEIEFWEDIFREYCPHFVAKKSS</sequence>
<dbReference type="EC" id="3.1.1.-" evidence="6"/>
<dbReference type="PROSITE" id="PS00122">
    <property type="entry name" value="CARBOXYLESTERASE_B_1"/>
    <property type="match status" value="1"/>
</dbReference>
<accession>A0A7D5UMQ1</accession>
<evidence type="ECO:0000313" key="8">
    <source>
        <dbReference type="EMBL" id="QLI62120.1"/>
    </source>
</evidence>
<evidence type="ECO:0000256" key="4">
    <source>
        <dbReference type="ARBA" id="ARBA00023157"/>
    </source>
</evidence>
<organism evidence="8">
    <name type="scientific">Streltzoviella insularis</name>
    <dbReference type="NCBI Taxonomy" id="1206366"/>
    <lineage>
        <taxon>Eukaryota</taxon>
        <taxon>Metazoa</taxon>
        <taxon>Ecdysozoa</taxon>
        <taxon>Arthropoda</taxon>
        <taxon>Hexapoda</taxon>
        <taxon>Insecta</taxon>
        <taxon>Pterygota</taxon>
        <taxon>Neoptera</taxon>
        <taxon>Endopterygota</taxon>
        <taxon>Lepidoptera</taxon>
        <taxon>Glossata</taxon>
        <taxon>Ditrysia</taxon>
        <taxon>Cossoidea</taxon>
        <taxon>Cossidae</taxon>
        <taxon>Cossinae</taxon>
        <taxon>Streltzoviella</taxon>
    </lineage>
</organism>
<reference evidence="8" key="1">
    <citation type="journal article" date="2019" name="Sci. Rep.">
        <title>Antennal transcriptome analyses and olfactory protein identification in an important wood-boring moth pest, Streltzoviella insularis (Lepidoptera: Cossidae).</title>
        <authorList>
            <person name="Yang Y"/>
            <person name="Li W"/>
            <person name="Tao J Zong.S."/>
        </authorList>
    </citation>
    <scope>NUCLEOTIDE SEQUENCE</scope>
    <source>
        <tissue evidence="8">Antennae</tissue>
    </source>
</reference>
<dbReference type="InterPro" id="IPR002018">
    <property type="entry name" value="CarbesteraseB"/>
</dbReference>
<name>A0A7D5UMQ1_9NEOP</name>
<keyword evidence="3 6" id="KW-0378">Hydrolase</keyword>
<dbReference type="SUPFAM" id="SSF53474">
    <property type="entry name" value="alpha/beta-Hydrolases"/>
    <property type="match status" value="1"/>
</dbReference>
<protein>
    <recommendedName>
        <fullName evidence="6">Carboxylic ester hydrolase</fullName>
        <ecNumber evidence="6">3.1.1.-</ecNumber>
    </recommendedName>
</protein>
<dbReference type="InterPro" id="IPR019819">
    <property type="entry name" value="Carboxylesterase_B_CS"/>
</dbReference>
<evidence type="ECO:0000256" key="5">
    <source>
        <dbReference type="ARBA" id="ARBA00023180"/>
    </source>
</evidence>
<dbReference type="InterPro" id="IPR029058">
    <property type="entry name" value="AB_hydrolase_fold"/>
</dbReference>
<dbReference type="Gene3D" id="3.40.50.1820">
    <property type="entry name" value="alpha/beta hydrolase"/>
    <property type="match status" value="1"/>
</dbReference>
<comment type="similarity">
    <text evidence="1 6">Belongs to the type-B carboxylesterase/lipase family.</text>
</comment>
<keyword evidence="5" id="KW-0325">Glycoprotein</keyword>
<dbReference type="PANTHER" id="PTHR43142:SF1">
    <property type="entry name" value="CARBOXYLIC ESTER HYDROLASE"/>
    <property type="match status" value="1"/>
</dbReference>
<dbReference type="PANTHER" id="PTHR43142">
    <property type="entry name" value="CARBOXYLIC ESTER HYDROLASE"/>
    <property type="match status" value="1"/>
</dbReference>
<dbReference type="PROSITE" id="PS00941">
    <property type="entry name" value="CARBOXYLESTERASE_B_2"/>
    <property type="match status" value="1"/>
</dbReference>
<dbReference type="InterPro" id="IPR019826">
    <property type="entry name" value="Carboxylesterase_B_AS"/>
</dbReference>
<evidence type="ECO:0000256" key="3">
    <source>
        <dbReference type="ARBA" id="ARBA00022801"/>
    </source>
</evidence>
<evidence type="ECO:0000256" key="1">
    <source>
        <dbReference type="ARBA" id="ARBA00005964"/>
    </source>
</evidence>
<dbReference type="EMBL" id="MT386836">
    <property type="protein sequence ID" value="QLI62120.1"/>
    <property type="molecule type" value="mRNA"/>
</dbReference>
<proteinExistence type="evidence at transcript level"/>
<reference evidence="8" key="2">
    <citation type="submission" date="2020-04" db="EMBL/GenBank/DDBJ databases">
        <authorList>
            <person name="Yang Y."/>
        </authorList>
    </citation>
    <scope>NUCLEOTIDE SEQUENCE</scope>
    <source>
        <tissue evidence="8">Antennae</tissue>
    </source>
</reference>
<keyword evidence="4" id="KW-1015">Disulfide bond</keyword>
<evidence type="ECO:0000256" key="6">
    <source>
        <dbReference type="RuleBase" id="RU361235"/>
    </source>
</evidence>
<evidence type="ECO:0000256" key="2">
    <source>
        <dbReference type="ARBA" id="ARBA00022487"/>
    </source>
</evidence>
<evidence type="ECO:0000259" key="7">
    <source>
        <dbReference type="Pfam" id="PF00135"/>
    </source>
</evidence>
<feature type="domain" description="Carboxylesterase type B" evidence="7">
    <location>
        <begin position="3"/>
        <end position="528"/>
    </location>
</feature>
<dbReference type="AlphaFoldDB" id="A0A7D5UMQ1"/>
<dbReference type="GO" id="GO:0052689">
    <property type="term" value="F:carboxylic ester hydrolase activity"/>
    <property type="evidence" value="ECO:0007669"/>
    <property type="project" value="UniProtKB-KW"/>
</dbReference>
<keyword evidence="2" id="KW-0719">Serine esterase</keyword>
<dbReference type="Pfam" id="PF00135">
    <property type="entry name" value="COesterase"/>
    <property type="match status" value="1"/>
</dbReference>